<sequence>MEQTISNLLTDDFSGVEVDFDNDKLSDSANGGDLSNRCRDIGENNRHEGMWTRSEESTEETHDLVSPRTQEDDIHGSDDDEVDQENIVLTEQELCGSSLMNDIQGEDEQVFDQRMDEDTLHEERVKDELEASAGSSDNVSLETEENMQSPTSSDVVIEDQSTACIKRFTAEGSPHILYSEELYEERARMSEDEESEKEQEFINFGQTNEHYNTVGTNIRDLLTDEQRGDDIREFSEEDQERTGEDLADYPSDLSQPEDKEYNLKEEESFTDEFGVQTRSLLIPSNTSDSGLRMTETAYLPNEMREFPVNLSGEGLQEEGSDTEGINRNTHIENLNEDESSDFSTNDQPEYETDISSENSSTNQEDPLCTLPPNGGESIEEVRHDSKLNDEGPEWDHRTENIHDKSHGNNLKCASVSPNSPCFKVQDSKNMDSDLPSDDQYEQKISSELHPSESALQHTEIKEQNVLSQDISDMPGDIVTSISGEFWSSAYLEDFESKLELDGFLQVDPEYQGQADSDEELLGQTEAVLDEKVNDEEDQEEEERNWELDRARIEAFYSIDLTSTDEDVNTELKYEDQSESDEFEERTWPHEQIKTLPKEQKKVVVTLETNSQCQRCCGLLKTALTLSLLLAVGLVSFWWVTDELDWMH</sequence>
<dbReference type="GeneID" id="115821400"/>
<accession>A0A6J2WA04</accession>
<feature type="compositionally biased region" description="Polar residues" evidence="1">
    <location>
        <begin position="323"/>
        <end position="332"/>
    </location>
</feature>
<evidence type="ECO:0000313" key="3">
    <source>
        <dbReference type="RefSeq" id="XP_030641088.1"/>
    </source>
</evidence>
<feature type="compositionally biased region" description="Basic and acidic residues" evidence="1">
    <location>
        <begin position="111"/>
        <end position="129"/>
    </location>
</feature>
<reference evidence="3" key="1">
    <citation type="submission" date="2025-08" db="UniProtKB">
        <authorList>
            <consortium name="RefSeq"/>
        </authorList>
    </citation>
    <scope>IDENTIFICATION</scope>
</reference>
<evidence type="ECO:0000256" key="1">
    <source>
        <dbReference type="SAM" id="MobiDB-lite"/>
    </source>
</evidence>
<dbReference type="RefSeq" id="XP_030641088.1">
    <property type="nucleotide sequence ID" value="XM_030785228.1"/>
</dbReference>
<keyword evidence="2" id="KW-1185">Reference proteome</keyword>
<feature type="compositionally biased region" description="Basic and acidic residues" evidence="1">
    <location>
        <begin position="440"/>
        <end position="450"/>
    </location>
</feature>
<feature type="region of interest" description="Disordered" evidence="1">
    <location>
        <begin position="23"/>
        <end position="83"/>
    </location>
</feature>
<feature type="compositionally biased region" description="Polar residues" evidence="1">
    <location>
        <begin position="276"/>
        <end position="289"/>
    </location>
</feature>
<feature type="region of interest" description="Disordered" evidence="1">
    <location>
        <begin position="187"/>
        <end position="208"/>
    </location>
</feature>
<feature type="compositionally biased region" description="Basic and acidic residues" evidence="1">
    <location>
        <begin position="221"/>
        <end position="244"/>
    </location>
</feature>
<dbReference type="Proteomes" id="UP000504632">
    <property type="component" value="Chromosome 9"/>
</dbReference>
<feature type="compositionally biased region" description="Basic and acidic residues" evidence="1">
    <location>
        <begin position="256"/>
        <end position="267"/>
    </location>
</feature>
<gene>
    <name evidence="3" type="primary">LOC115821400</name>
</gene>
<feature type="region of interest" description="Disordered" evidence="1">
    <location>
        <begin position="221"/>
        <end position="454"/>
    </location>
</feature>
<name>A0A6J2WA04_CHACN</name>
<protein>
    <submittedName>
        <fullName evidence="3">RNA polymerase-associated protein LEO1</fullName>
    </submittedName>
</protein>
<feature type="compositionally biased region" description="Basic and acidic residues" evidence="1">
    <location>
        <begin position="379"/>
        <end position="406"/>
    </location>
</feature>
<organism evidence="2 3">
    <name type="scientific">Chanos chanos</name>
    <name type="common">Milkfish</name>
    <name type="synonym">Mugil chanos</name>
    <dbReference type="NCBI Taxonomy" id="29144"/>
    <lineage>
        <taxon>Eukaryota</taxon>
        <taxon>Metazoa</taxon>
        <taxon>Chordata</taxon>
        <taxon>Craniata</taxon>
        <taxon>Vertebrata</taxon>
        <taxon>Euteleostomi</taxon>
        <taxon>Actinopterygii</taxon>
        <taxon>Neopterygii</taxon>
        <taxon>Teleostei</taxon>
        <taxon>Ostariophysi</taxon>
        <taxon>Gonorynchiformes</taxon>
        <taxon>Chanidae</taxon>
        <taxon>Chanos</taxon>
    </lineage>
</organism>
<feature type="region of interest" description="Disordered" evidence="1">
    <location>
        <begin position="98"/>
        <end position="157"/>
    </location>
</feature>
<evidence type="ECO:0000313" key="2">
    <source>
        <dbReference type="Proteomes" id="UP000504632"/>
    </source>
</evidence>
<dbReference type="AlphaFoldDB" id="A0A6J2WA04"/>
<dbReference type="InParanoid" id="A0A6J2WA04"/>
<feature type="compositionally biased region" description="Basic and acidic residues" evidence="1">
    <location>
        <begin position="36"/>
        <end position="77"/>
    </location>
</feature>
<feature type="compositionally biased region" description="Polar residues" evidence="1">
    <location>
        <begin position="355"/>
        <end position="364"/>
    </location>
</feature>
<proteinExistence type="predicted"/>
<feature type="compositionally biased region" description="Polar residues" evidence="1">
    <location>
        <begin position="133"/>
        <end position="157"/>
    </location>
</feature>